<feature type="binding site" evidence="7">
    <location>
        <begin position="283"/>
        <end position="285"/>
    </location>
    <ligand>
        <name>ATP</name>
        <dbReference type="ChEBI" id="CHEBI:30616"/>
    </ligand>
</feature>
<keyword evidence="4 7" id="KW-0547">Nucleotide-binding</keyword>
<keyword evidence="5 7" id="KW-0418">Kinase</keyword>
<dbReference type="GO" id="GO:0006083">
    <property type="term" value="P:acetate metabolic process"/>
    <property type="evidence" value="ECO:0007669"/>
    <property type="project" value="TreeGrafter"/>
</dbReference>
<dbReference type="PROSITE" id="PS01076">
    <property type="entry name" value="ACETATE_KINASE_2"/>
    <property type="match status" value="1"/>
</dbReference>
<name>A0A3N1XS02_9FIRM</name>
<dbReference type="Pfam" id="PF00871">
    <property type="entry name" value="Acetate_kinase"/>
    <property type="match status" value="1"/>
</dbReference>
<evidence type="ECO:0000256" key="8">
    <source>
        <dbReference type="RuleBase" id="RU003835"/>
    </source>
</evidence>
<evidence type="ECO:0000256" key="2">
    <source>
        <dbReference type="ARBA" id="ARBA00022490"/>
    </source>
</evidence>
<dbReference type="NCBIfam" id="TIGR00016">
    <property type="entry name" value="ackA"/>
    <property type="match status" value="1"/>
</dbReference>
<dbReference type="InterPro" id="IPR023865">
    <property type="entry name" value="Aliphatic_acid_kinase_CS"/>
</dbReference>
<feature type="binding site" evidence="7">
    <location>
        <position position="14"/>
    </location>
    <ligand>
        <name>ATP</name>
        <dbReference type="ChEBI" id="CHEBI:30616"/>
    </ligand>
</feature>
<feature type="binding site" evidence="7">
    <location>
        <begin position="208"/>
        <end position="212"/>
    </location>
    <ligand>
        <name>ATP</name>
        <dbReference type="ChEBI" id="CHEBI:30616"/>
    </ligand>
</feature>
<evidence type="ECO:0000256" key="7">
    <source>
        <dbReference type="HAMAP-Rule" id="MF_00020"/>
    </source>
</evidence>
<feature type="binding site" evidence="7">
    <location>
        <begin position="331"/>
        <end position="335"/>
    </location>
    <ligand>
        <name>ATP</name>
        <dbReference type="ChEBI" id="CHEBI:30616"/>
    </ligand>
</feature>
<comment type="subunit">
    <text evidence="7">Homodimer.</text>
</comment>
<evidence type="ECO:0000256" key="3">
    <source>
        <dbReference type="ARBA" id="ARBA00022679"/>
    </source>
</evidence>
<dbReference type="PROSITE" id="PS01075">
    <property type="entry name" value="ACETATE_KINASE_1"/>
    <property type="match status" value="1"/>
</dbReference>
<evidence type="ECO:0000256" key="5">
    <source>
        <dbReference type="ARBA" id="ARBA00022777"/>
    </source>
</evidence>
<gene>
    <name evidence="7" type="primary">ackA</name>
    <name evidence="9" type="ORF">EDD66_103381</name>
</gene>
<comment type="caution">
    <text evidence="9">The sequence shown here is derived from an EMBL/GenBank/DDBJ whole genome shotgun (WGS) entry which is preliminary data.</text>
</comment>
<dbReference type="InterPro" id="IPR043129">
    <property type="entry name" value="ATPase_NBD"/>
</dbReference>
<keyword evidence="7" id="KW-0460">Magnesium</keyword>
<protein>
    <recommendedName>
        <fullName evidence="7">Acetate kinase</fullName>
        <ecNumber evidence="7">2.7.2.1</ecNumber>
    </recommendedName>
    <alternativeName>
        <fullName evidence="7">Acetokinase</fullName>
    </alternativeName>
</protein>
<dbReference type="InterPro" id="IPR004372">
    <property type="entry name" value="Ac/propionate_kinase"/>
</dbReference>
<comment type="subcellular location">
    <subcellularLocation>
        <location evidence="7">Cytoplasm</location>
    </subcellularLocation>
</comment>
<dbReference type="HAMAP" id="MF_00020">
    <property type="entry name" value="Acetate_kinase"/>
    <property type="match status" value="1"/>
</dbReference>
<feature type="site" description="Transition state stabilizer" evidence="7">
    <location>
        <position position="180"/>
    </location>
</feature>
<dbReference type="GO" id="GO:0006085">
    <property type="term" value="P:acetyl-CoA biosynthetic process"/>
    <property type="evidence" value="ECO:0007669"/>
    <property type="project" value="UniProtKB-UniRule"/>
</dbReference>
<dbReference type="GO" id="GO:0005737">
    <property type="term" value="C:cytoplasm"/>
    <property type="evidence" value="ECO:0007669"/>
    <property type="project" value="UniProtKB-SubCell"/>
</dbReference>
<dbReference type="GO" id="GO:0000287">
    <property type="term" value="F:magnesium ion binding"/>
    <property type="evidence" value="ECO:0007669"/>
    <property type="project" value="UniProtKB-UniRule"/>
</dbReference>
<dbReference type="SUPFAM" id="SSF53067">
    <property type="entry name" value="Actin-like ATPase domain"/>
    <property type="match status" value="2"/>
</dbReference>
<feature type="site" description="Transition state stabilizer" evidence="7">
    <location>
        <position position="241"/>
    </location>
</feature>
<dbReference type="InterPro" id="IPR000890">
    <property type="entry name" value="Aliphatic_acid_kin_short-chain"/>
</dbReference>
<comment type="function">
    <text evidence="7">Catalyzes the formation of acetyl phosphate from acetate and ATP. Can also catalyze the reverse reaction.</text>
</comment>
<keyword evidence="6 7" id="KW-0067">ATP-binding</keyword>
<dbReference type="OrthoDB" id="9802453at2"/>
<feature type="binding site" evidence="7">
    <location>
        <position position="384"/>
    </location>
    <ligand>
        <name>Mg(2+)</name>
        <dbReference type="ChEBI" id="CHEBI:18420"/>
    </ligand>
</feature>
<keyword evidence="3 7" id="KW-0808">Transferase</keyword>
<comment type="catalytic activity">
    <reaction evidence="7">
        <text>acetate + ATP = acetyl phosphate + ADP</text>
        <dbReference type="Rhea" id="RHEA:11352"/>
        <dbReference type="ChEBI" id="CHEBI:22191"/>
        <dbReference type="ChEBI" id="CHEBI:30089"/>
        <dbReference type="ChEBI" id="CHEBI:30616"/>
        <dbReference type="ChEBI" id="CHEBI:456216"/>
        <dbReference type="EC" id="2.7.2.1"/>
    </reaction>
</comment>
<feature type="binding site" evidence="7">
    <location>
        <position position="91"/>
    </location>
    <ligand>
        <name>substrate</name>
    </ligand>
</feature>
<comment type="similarity">
    <text evidence="1 7 8">Belongs to the acetokinase family.</text>
</comment>
<dbReference type="EC" id="2.7.2.1" evidence="7"/>
<evidence type="ECO:0000313" key="9">
    <source>
        <dbReference type="EMBL" id="ROR29443.1"/>
    </source>
</evidence>
<keyword evidence="10" id="KW-1185">Reference proteome</keyword>
<evidence type="ECO:0000313" key="10">
    <source>
        <dbReference type="Proteomes" id="UP000273083"/>
    </source>
</evidence>
<comment type="pathway">
    <text evidence="7">Metabolic intermediate biosynthesis; acetyl-CoA biosynthesis; acetyl-CoA from acetate: step 1/2.</text>
</comment>
<evidence type="ECO:0000256" key="1">
    <source>
        <dbReference type="ARBA" id="ARBA00008748"/>
    </source>
</evidence>
<dbReference type="EMBL" id="RJVG01000003">
    <property type="protein sequence ID" value="ROR29443.1"/>
    <property type="molecule type" value="Genomic_DNA"/>
</dbReference>
<dbReference type="GO" id="GO:0008776">
    <property type="term" value="F:acetate kinase activity"/>
    <property type="evidence" value="ECO:0007669"/>
    <property type="project" value="UniProtKB-UniRule"/>
</dbReference>
<dbReference type="PIRSF" id="PIRSF000722">
    <property type="entry name" value="Acetate_prop_kin"/>
    <property type="match status" value="1"/>
</dbReference>
<proteinExistence type="inferred from homology"/>
<keyword evidence="2 7" id="KW-0963">Cytoplasm</keyword>
<dbReference type="RefSeq" id="WP_123608878.1">
    <property type="nucleotide sequence ID" value="NZ_RJVG01000003.1"/>
</dbReference>
<dbReference type="Proteomes" id="UP000273083">
    <property type="component" value="Unassembled WGS sequence"/>
</dbReference>
<feature type="active site" description="Proton donor/acceptor" evidence="7">
    <location>
        <position position="148"/>
    </location>
</feature>
<dbReference type="GO" id="GO:0005524">
    <property type="term" value="F:ATP binding"/>
    <property type="evidence" value="ECO:0007669"/>
    <property type="project" value="UniProtKB-KW"/>
</dbReference>
<feature type="binding site" evidence="7">
    <location>
        <position position="7"/>
    </location>
    <ligand>
        <name>Mg(2+)</name>
        <dbReference type="ChEBI" id="CHEBI:18420"/>
    </ligand>
</feature>
<dbReference type="PRINTS" id="PR00471">
    <property type="entry name" value="ACETATEKNASE"/>
</dbReference>
<dbReference type="CDD" id="cd24010">
    <property type="entry name" value="ASKHA_NBD_AcK_PK"/>
    <property type="match status" value="1"/>
</dbReference>
<dbReference type="UniPathway" id="UPA00340">
    <property type="reaction ID" value="UER00458"/>
</dbReference>
<keyword evidence="7" id="KW-0479">Metal-binding</keyword>
<dbReference type="AlphaFoldDB" id="A0A3N1XS02"/>
<dbReference type="Gene3D" id="3.30.420.40">
    <property type="match status" value="2"/>
</dbReference>
<dbReference type="PANTHER" id="PTHR21060">
    <property type="entry name" value="ACETATE KINASE"/>
    <property type="match status" value="1"/>
</dbReference>
<accession>A0A3N1XS02</accession>
<evidence type="ECO:0000256" key="4">
    <source>
        <dbReference type="ARBA" id="ARBA00022741"/>
    </source>
</evidence>
<sequence length="398" mass="43288">MNVLVINCGSSSLKYQLINAASEAVLASGICERIGIEGGKLVHKLPSGEKITIEEHMDDHMTATKLVLDTLTNENHGVIKSLSEIGAVGHRLVHGGEKFSGSTLITDEVIKAVEECNDLAPLHNPANLIGIEACKKLMPNVPMVGVFDTAFHQTMPRKAFLYGIPYEYYQKYKVRRYGFHGTSHSYVSKRVVDVCGLDKNNSKVIVCHLGNGASISAVKNGESIDTSMGLTPLEGLLMGTRCGDIDPAIIEFIAHKENLSIDEIMDILNKKSGMLGVSNLSSDSRDLEDAAAEGNEDAKRTIEVYNYRIAKYIGSYITALNGVDAIAFTAGVGENNPDLRTEVCSYLEFLGVKIDQEKNKIRGKEVIISTDDSKVKICVIPTNEELAIARETVAIVNK</sequence>
<comment type="cofactor">
    <cofactor evidence="7">
        <name>Mg(2+)</name>
        <dbReference type="ChEBI" id="CHEBI:18420"/>
    </cofactor>
    <cofactor evidence="7">
        <name>Mn(2+)</name>
        <dbReference type="ChEBI" id="CHEBI:29035"/>
    </cofactor>
    <text evidence="7">Mg(2+). Can also accept Mn(2+).</text>
</comment>
<reference evidence="9 10" key="1">
    <citation type="submission" date="2018-11" db="EMBL/GenBank/DDBJ databases">
        <title>Genomic Encyclopedia of Type Strains, Phase IV (KMG-IV): sequencing the most valuable type-strain genomes for metagenomic binning, comparative biology and taxonomic classification.</title>
        <authorList>
            <person name="Goeker M."/>
        </authorList>
    </citation>
    <scope>NUCLEOTIDE SEQUENCE [LARGE SCALE GENOMIC DNA]</scope>
    <source>
        <strain evidence="9 10">DSM 26537</strain>
    </source>
</reference>
<organism evidence="9 10">
    <name type="scientific">Mobilisporobacter senegalensis</name>
    <dbReference type="NCBI Taxonomy" id="1329262"/>
    <lineage>
        <taxon>Bacteria</taxon>
        <taxon>Bacillati</taxon>
        <taxon>Bacillota</taxon>
        <taxon>Clostridia</taxon>
        <taxon>Lachnospirales</taxon>
        <taxon>Lachnospiraceae</taxon>
        <taxon>Mobilisporobacter</taxon>
    </lineage>
</organism>
<evidence type="ECO:0000256" key="6">
    <source>
        <dbReference type="ARBA" id="ARBA00022840"/>
    </source>
</evidence>
<dbReference type="PANTHER" id="PTHR21060:SF15">
    <property type="entry name" value="ACETATE KINASE-RELATED"/>
    <property type="match status" value="1"/>
</dbReference>